<dbReference type="RefSeq" id="WP_157854026.1">
    <property type="nucleotide sequence ID" value="NZ_CP021748.1"/>
</dbReference>
<reference evidence="2 3" key="1">
    <citation type="submission" date="2017-05" db="EMBL/GenBank/DDBJ databases">
        <title>Streptomyces alboflavus Genome sequencing and assembly.</title>
        <authorList>
            <person name="Wang Y."/>
            <person name="Du B."/>
            <person name="Ding Y."/>
            <person name="Liu H."/>
            <person name="Hou Q."/>
            <person name="Liu K."/>
            <person name="Wang C."/>
            <person name="Yao L."/>
        </authorList>
    </citation>
    <scope>NUCLEOTIDE SEQUENCE [LARGE SCALE GENOMIC DNA]</scope>
    <source>
        <strain evidence="2 3">MDJK44</strain>
    </source>
</reference>
<name>A0A1Z1WEW8_9ACTN</name>
<accession>A0A1Z1WEW8</accession>
<keyword evidence="1" id="KW-1133">Transmembrane helix</keyword>
<evidence type="ECO:0000313" key="2">
    <source>
        <dbReference type="EMBL" id="ARX84977.1"/>
    </source>
</evidence>
<dbReference type="Proteomes" id="UP000195880">
    <property type="component" value="Chromosome"/>
</dbReference>
<protein>
    <submittedName>
        <fullName evidence="2">Uncharacterized protein</fullName>
    </submittedName>
</protein>
<keyword evidence="1" id="KW-0812">Transmembrane</keyword>
<evidence type="ECO:0000256" key="1">
    <source>
        <dbReference type="SAM" id="Phobius"/>
    </source>
</evidence>
<sequence>MNNRYSYVVLFSAALLGTAALAKNSDGALQIGLWALAVVEVAAIWWLLARRR</sequence>
<gene>
    <name evidence="2" type="ORF">SMD44_04435</name>
</gene>
<proteinExistence type="predicted"/>
<dbReference type="STRING" id="67267.GCA_000716675_04317"/>
<organism evidence="2 3">
    <name type="scientific">Streptomyces alboflavus</name>
    <dbReference type="NCBI Taxonomy" id="67267"/>
    <lineage>
        <taxon>Bacteria</taxon>
        <taxon>Bacillati</taxon>
        <taxon>Actinomycetota</taxon>
        <taxon>Actinomycetes</taxon>
        <taxon>Kitasatosporales</taxon>
        <taxon>Streptomycetaceae</taxon>
        <taxon>Streptomyces</taxon>
    </lineage>
</organism>
<evidence type="ECO:0000313" key="3">
    <source>
        <dbReference type="Proteomes" id="UP000195880"/>
    </source>
</evidence>
<keyword evidence="3" id="KW-1185">Reference proteome</keyword>
<dbReference type="EMBL" id="CP021748">
    <property type="protein sequence ID" value="ARX84977.1"/>
    <property type="molecule type" value="Genomic_DNA"/>
</dbReference>
<feature type="transmembrane region" description="Helical" evidence="1">
    <location>
        <begin position="32"/>
        <end position="49"/>
    </location>
</feature>
<keyword evidence="1" id="KW-0472">Membrane</keyword>
<dbReference type="AlphaFoldDB" id="A0A1Z1WEW8"/>
<dbReference type="KEGG" id="salf:SMD44_04435"/>